<keyword evidence="5 7" id="KW-0378">Hydrolase</keyword>
<dbReference type="InterPro" id="IPR020539">
    <property type="entry name" value="RNase_P_CS"/>
</dbReference>
<keyword evidence="6 7" id="KW-0694">RNA-binding</keyword>
<dbReference type="PROSITE" id="PS00648">
    <property type="entry name" value="RIBONUCLEASE_P"/>
    <property type="match status" value="1"/>
</dbReference>
<dbReference type="EC" id="3.1.26.5" evidence="7 8"/>
<dbReference type="InterPro" id="IPR000100">
    <property type="entry name" value="RNase_P"/>
</dbReference>
<evidence type="ECO:0000256" key="1">
    <source>
        <dbReference type="ARBA" id="ARBA00002663"/>
    </source>
</evidence>
<dbReference type="RefSeq" id="WP_260746406.1">
    <property type="nucleotide sequence ID" value="NZ_CP092109.1"/>
</dbReference>
<reference evidence="9" key="1">
    <citation type="journal article" date="2022" name="Environ. Microbiol.">
        <title>Geoalkalibacter halelectricus SAP #1 sp. nov. possessing extracellular electron transfer and mineral#reducing capabilities from a haloalkaline environment.</title>
        <authorList>
            <person name="Yadav S."/>
            <person name="Singh R."/>
            <person name="Sundharam S.S."/>
            <person name="Chaudhary S."/>
            <person name="Krishnamurthi S."/>
            <person name="Patil S.A."/>
        </authorList>
    </citation>
    <scope>NUCLEOTIDE SEQUENCE</scope>
    <source>
        <strain evidence="9">SAP-1</strain>
    </source>
</reference>
<dbReference type="EMBL" id="CP092109">
    <property type="protein sequence ID" value="UWZ78058.1"/>
    <property type="molecule type" value="Genomic_DNA"/>
</dbReference>
<accession>A0ABY5ZFX3</accession>
<evidence type="ECO:0000256" key="5">
    <source>
        <dbReference type="ARBA" id="ARBA00022801"/>
    </source>
</evidence>
<keyword evidence="10" id="KW-1185">Reference proteome</keyword>
<gene>
    <name evidence="7 9" type="primary">rnpA</name>
    <name evidence="9" type="ORF">L9S41_10135</name>
</gene>
<comment type="function">
    <text evidence="1 7">RNaseP catalyzes the removal of the 5'-leader sequence from pre-tRNA to produce the mature 5'-terminus. It can also cleave other RNA substrates such as 4.5S RNA. The protein component plays an auxiliary but essential role in vivo by binding to the 5'-leader sequence and broadening the substrate specificity of the ribozyme.</text>
</comment>
<dbReference type="Gene3D" id="3.30.230.10">
    <property type="match status" value="1"/>
</dbReference>
<evidence type="ECO:0000256" key="4">
    <source>
        <dbReference type="ARBA" id="ARBA00022759"/>
    </source>
</evidence>
<comment type="catalytic activity">
    <reaction evidence="7">
        <text>Endonucleolytic cleavage of RNA, removing 5'-extranucleotides from tRNA precursor.</text>
        <dbReference type="EC" id="3.1.26.5"/>
    </reaction>
</comment>
<comment type="subunit">
    <text evidence="7">Consists of a catalytic RNA component (M1 or rnpB) and a protein subunit.</text>
</comment>
<keyword evidence="4 7" id="KW-0255">Endonuclease</keyword>
<dbReference type="HAMAP" id="MF_00227">
    <property type="entry name" value="RNase_P"/>
    <property type="match status" value="1"/>
</dbReference>
<dbReference type="NCBIfam" id="TIGR00188">
    <property type="entry name" value="rnpA"/>
    <property type="match status" value="1"/>
</dbReference>
<evidence type="ECO:0000256" key="7">
    <source>
        <dbReference type="HAMAP-Rule" id="MF_00227"/>
    </source>
</evidence>
<dbReference type="GO" id="GO:0004526">
    <property type="term" value="F:ribonuclease P activity"/>
    <property type="evidence" value="ECO:0007669"/>
    <property type="project" value="UniProtKB-EC"/>
</dbReference>
<proteinExistence type="inferred from homology"/>
<evidence type="ECO:0000256" key="3">
    <source>
        <dbReference type="ARBA" id="ARBA00022722"/>
    </source>
</evidence>
<evidence type="ECO:0000256" key="8">
    <source>
        <dbReference type="NCBIfam" id="TIGR00188"/>
    </source>
</evidence>
<dbReference type="Proteomes" id="UP001060414">
    <property type="component" value="Chromosome"/>
</dbReference>
<dbReference type="PANTHER" id="PTHR33992">
    <property type="entry name" value="RIBONUCLEASE P PROTEIN COMPONENT"/>
    <property type="match status" value="1"/>
</dbReference>
<dbReference type="Pfam" id="PF00825">
    <property type="entry name" value="Ribonuclease_P"/>
    <property type="match status" value="1"/>
</dbReference>
<organism evidence="9 10">
    <name type="scientific">Geoalkalibacter halelectricus</name>
    <dbReference type="NCBI Taxonomy" id="2847045"/>
    <lineage>
        <taxon>Bacteria</taxon>
        <taxon>Pseudomonadati</taxon>
        <taxon>Thermodesulfobacteriota</taxon>
        <taxon>Desulfuromonadia</taxon>
        <taxon>Desulfuromonadales</taxon>
        <taxon>Geoalkalibacteraceae</taxon>
        <taxon>Geoalkalibacter</taxon>
    </lineage>
</organism>
<evidence type="ECO:0000313" key="9">
    <source>
        <dbReference type="EMBL" id="UWZ78058.1"/>
    </source>
</evidence>
<dbReference type="SUPFAM" id="SSF54211">
    <property type="entry name" value="Ribosomal protein S5 domain 2-like"/>
    <property type="match status" value="1"/>
</dbReference>
<evidence type="ECO:0000313" key="10">
    <source>
        <dbReference type="Proteomes" id="UP001060414"/>
    </source>
</evidence>
<evidence type="ECO:0000256" key="2">
    <source>
        <dbReference type="ARBA" id="ARBA00022694"/>
    </source>
</evidence>
<dbReference type="InterPro" id="IPR014721">
    <property type="entry name" value="Ribsml_uS5_D2-typ_fold_subgr"/>
</dbReference>
<name>A0ABY5ZFX3_9BACT</name>
<keyword evidence="3 7" id="KW-0540">Nuclease</keyword>
<evidence type="ECO:0000256" key="6">
    <source>
        <dbReference type="ARBA" id="ARBA00022884"/>
    </source>
</evidence>
<keyword evidence="2 7" id="KW-0819">tRNA processing</keyword>
<protein>
    <recommendedName>
        <fullName evidence="7 8">Ribonuclease P protein component</fullName>
        <shortName evidence="7">RNase P protein</shortName>
        <shortName evidence="7">RNaseP protein</shortName>
        <ecNumber evidence="7 8">3.1.26.5</ecNumber>
    </recommendedName>
    <alternativeName>
        <fullName evidence="7">Protein C5</fullName>
    </alternativeName>
</protein>
<comment type="similarity">
    <text evidence="7">Belongs to the RnpA family.</text>
</comment>
<dbReference type="InterPro" id="IPR020568">
    <property type="entry name" value="Ribosomal_Su5_D2-typ_SF"/>
</dbReference>
<dbReference type="PANTHER" id="PTHR33992:SF1">
    <property type="entry name" value="RIBONUCLEASE P PROTEIN COMPONENT"/>
    <property type="match status" value="1"/>
</dbReference>
<sequence length="114" mass="13033">MDKARRFALPDAARIKTGKEFSLIRKRGRLYRTPHFLVYTLKNPSGQGRLGLTVSRKVGNAIRRNRVKRVLRECFRLYLRHQVGGYDVSIIARPGAHLLSLAQVLEEMQGRFGG</sequence>